<protein>
    <submittedName>
        <fullName evidence="2">Helicase/secretion neighborhood putative DEAH-box helicase</fullName>
    </submittedName>
</protein>
<dbReference type="InterPro" id="IPR052511">
    <property type="entry name" value="ATP-dep_Helicase"/>
</dbReference>
<dbReference type="SUPFAM" id="SSF52540">
    <property type="entry name" value="P-loop containing nucleoside triphosphate hydrolases"/>
    <property type="match status" value="1"/>
</dbReference>
<dbReference type="Gene3D" id="3.40.50.300">
    <property type="entry name" value="P-loop containing nucleotide triphosphate hydrolases"/>
    <property type="match status" value="1"/>
</dbReference>
<keyword evidence="2" id="KW-0547">Nucleotide-binding</keyword>
<sequence>MNVFDFRQHIVNEYSEFTRSFTRIKAEDIQSYVTKAYDSQKYWPEPLIQVNPNFKPGGTVQQLVQAGQLHPTCAEIFRLGKNESSVGVPLPLYTHQQEAIRFAAAGESYVMTTGTGSGKSLAYFIPIVDACLKARLAASERRTRAIVIYPTDLPGLPDVSR</sequence>
<dbReference type="GO" id="GO:0005524">
    <property type="term" value="F:ATP binding"/>
    <property type="evidence" value="ECO:0007669"/>
    <property type="project" value="InterPro"/>
</dbReference>
<dbReference type="GO" id="GO:0016887">
    <property type="term" value="F:ATP hydrolysis activity"/>
    <property type="evidence" value="ECO:0007669"/>
    <property type="project" value="TreeGrafter"/>
</dbReference>
<dbReference type="STRING" id="1453999.AW06_001894"/>
<proteinExistence type="predicted"/>
<dbReference type="InterPro" id="IPR027417">
    <property type="entry name" value="P-loop_NTPase"/>
</dbReference>
<dbReference type="RefSeq" id="WP_034948361.1">
    <property type="nucleotide sequence ID" value="NZ_JDST02000039.1"/>
</dbReference>
<dbReference type="GO" id="GO:0004386">
    <property type="term" value="F:helicase activity"/>
    <property type="evidence" value="ECO:0007669"/>
    <property type="project" value="UniProtKB-KW"/>
</dbReference>
<dbReference type="GO" id="GO:0003677">
    <property type="term" value="F:DNA binding"/>
    <property type="evidence" value="ECO:0007669"/>
    <property type="project" value="TreeGrafter"/>
</dbReference>
<organism evidence="2 3">
    <name type="scientific">Candidatus Accumulibacter cognatus</name>
    <dbReference type="NCBI Taxonomy" id="2954383"/>
    <lineage>
        <taxon>Bacteria</taxon>
        <taxon>Pseudomonadati</taxon>
        <taxon>Pseudomonadota</taxon>
        <taxon>Betaproteobacteria</taxon>
        <taxon>Candidatus Accumulibacter</taxon>
    </lineage>
</organism>
<keyword evidence="2" id="KW-0378">Hydrolase</keyword>
<gene>
    <name evidence="2" type="ORF">AW06_001894</name>
</gene>
<accession>A0A080MI93</accession>
<feature type="domain" description="DEAD/DEAH-box helicase" evidence="1">
    <location>
        <begin position="94"/>
        <end position="151"/>
    </location>
</feature>
<dbReference type="InterPro" id="IPR011545">
    <property type="entry name" value="DEAD/DEAH_box_helicase_dom"/>
</dbReference>
<dbReference type="AlphaFoldDB" id="A0A080MI93"/>
<keyword evidence="2" id="KW-0067">ATP-binding</keyword>
<comment type="caution">
    <text evidence="2">The sequence shown here is derived from an EMBL/GenBank/DDBJ whole genome shotgun (WGS) entry which is preliminary data.</text>
</comment>
<name>A0A080MI93_9PROT</name>
<evidence type="ECO:0000259" key="1">
    <source>
        <dbReference type="Pfam" id="PF00270"/>
    </source>
</evidence>
<dbReference type="Pfam" id="PF00270">
    <property type="entry name" value="DEAD"/>
    <property type="match status" value="1"/>
</dbReference>
<dbReference type="Proteomes" id="UP000021315">
    <property type="component" value="Unassembled WGS sequence"/>
</dbReference>
<evidence type="ECO:0000313" key="2">
    <source>
        <dbReference type="EMBL" id="KFB76984.1"/>
    </source>
</evidence>
<keyword evidence="3" id="KW-1185">Reference proteome</keyword>
<dbReference type="PANTHER" id="PTHR47962:SF5">
    <property type="entry name" value="ATP-DEPENDENT HELICASE LHR-RELATED"/>
    <property type="match status" value="1"/>
</dbReference>
<dbReference type="PANTHER" id="PTHR47962">
    <property type="entry name" value="ATP-DEPENDENT HELICASE LHR-RELATED-RELATED"/>
    <property type="match status" value="1"/>
</dbReference>
<reference evidence="2" key="1">
    <citation type="submission" date="2014-02" db="EMBL/GenBank/DDBJ databases">
        <title>Expanding our view of genomic diversity in Candidatus Accumulibacter clades.</title>
        <authorList>
            <person name="Skennerton C.T."/>
            <person name="Barr J.J."/>
            <person name="Slater F.R."/>
            <person name="Bond P.L."/>
            <person name="Tyson G.W."/>
        </authorList>
    </citation>
    <scope>NUCLEOTIDE SEQUENCE [LARGE SCALE GENOMIC DNA]</scope>
</reference>
<keyword evidence="2" id="KW-0347">Helicase</keyword>
<dbReference type="EMBL" id="JDST02000039">
    <property type="protein sequence ID" value="KFB76984.1"/>
    <property type="molecule type" value="Genomic_DNA"/>
</dbReference>
<evidence type="ECO:0000313" key="3">
    <source>
        <dbReference type="Proteomes" id="UP000021315"/>
    </source>
</evidence>